<evidence type="ECO:0000313" key="2">
    <source>
        <dbReference type="EMBL" id="PQJ15896.1"/>
    </source>
</evidence>
<evidence type="ECO:0000256" key="1">
    <source>
        <dbReference type="SAM" id="Phobius"/>
    </source>
</evidence>
<dbReference type="AlphaFoldDB" id="A0A2S7T8W1"/>
<feature type="transmembrane region" description="Helical" evidence="1">
    <location>
        <begin position="36"/>
        <end position="56"/>
    </location>
</feature>
<sequence length="104" mass="11804">MSGFQPFRSFFTFSSGVDRHILELCPDGEQKKFRNIGAIVALTSFFAFVSGSYALYTIFDNLYIAIGFGLLWGCMIYALDRYLVASMKKLWLKSPSEMAETDDQ</sequence>
<name>A0A2S7T8W1_9FLAO</name>
<reference evidence="3" key="1">
    <citation type="submission" date="2016-11" db="EMBL/GenBank/DDBJ databases">
        <title>Trade-off between light-utilization and light-protection in marine flavobacteria.</title>
        <authorList>
            <person name="Kumagai Y."/>
            <person name="Yoshizawa S."/>
            <person name="Kogure K."/>
        </authorList>
    </citation>
    <scope>NUCLEOTIDE SEQUENCE [LARGE SCALE GENOMIC DNA]</scope>
    <source>
        <strain evidence="3">SG-18</strain>
    </source>
</reference>
<dbReference type="RefSeq" id="WP_105001562.1">
    <property type="nucleotide sequence ID" value="NZ_MQVX01000001.1"/>
</dbReference>
<protein>
    <submittedName>
        <fullName evidence="2">Uncharacterized protein</fullName>
    </submittedName>
</protein>
<gene>
    <name evidence="2" type="ORF">BST99_09315</name>
</gene>
<keyword evidence="1" id="KW-0812">Transmembrane</keyword>
<accession>A0A2S7T8W1</accession>
<dbReference type="OrthoDB" id="594406at2"/>
<comment type="caution">
    <text evidence="2">The sequence shown here is derived from an EMBL/GenBank/DDBJ whole genome shotgun (WGS) entry which is preliminary data.</text>
</comment>
<evidence type="ECO:0000313" key="3">
    <source>
        <dbReference type="Proteomes" id="UP000239366"/>
    </source>
</evidence>
<dbReference type="Proteomes" id="UP000239366">
    <property type="component" value="Unassembled WGS sequence"/>
</dbReference>
<organism evidence="2 3">
    <name type="scientific">Aureicoccus marinus</name>
    <dbReference type="NCBI Taxonomy" id="754435"/>
    <lineage>
        <taxon>Bacteria</taxon>
        <taxon>Pseudomonadati</taxon>
        <taxon>Bacteroidota</taxon>
        <taxon>Flavobacteriia</taxon>
        <taxon>Flavobacteriales</taxon>
        <taxon>Flavobacteriaceae</taxon>
        <taxon>Aureicoccus</taxon>
    </lineage>
</organism>
<dbReference type="Pfam" id="PF14362">
    <property type="entry name" value="DUF4407"/>
    <property type="match status" value="1"/>
</dbReference>
<keyword evidence="3" id="KW-1185">Reference proteome</keyword>
<proteinExistence type="predicted"/>
<keyword evidence="1" id="KW-1133">Transmembrane helix</keyword>
<feature type="transmembrane region" description="Helical" evidence="1">
    <location>
        <begin position="62"/>
        <end position="79"/>
    </location>
</feature>
<dbReference type="InterPro" id="IPR025519">
    <property type="entry name" value="DUF4407"/>
</dbReference>
<keyword evidence="1" id="KW-0472">Membrane</keyword>
<dbReference type="EMBL" id="MQVX01000001">
    <property type="protein sequence ID" value="PQJ15896.1"/>
    <property type="molecule type" value="Genomic_DNA"/>
</dbReference>